<dbReference type="PANTHER" id="PTHR43685:SF2">
    <property type="entry name" value="GLYCOSYLTRANSFERASE 2-LIKE DOMAIN-CONTAINING PROTEIN"/>
    <property type="match status" value="1"/>
</dbReference>
<reference evidence="3 4" key="1">
    <citation type="submission" date="2020-06" db="EMBL/GenBank/DDBJ databases">
        <title>Altererythrobacter lutimaris sp. nov., a marine bacterium isolated from a tidal flat.</title>
        <authorList>
            <person name="Kim D."/>
            <person name="Yoo Y."/>
            <person name="Kim J.-J."/>
        </authorList>
    </citation>
    <scope>NUCLEOTIDE SEQUENCE [LARGE SCALE GENOMIC DNA]</scope>
    <source>
        <strain evidence="3 4">JGD-16</strain>
    </source>
</reference>
<dbReference type="EMBL" id="JABWTA010000001">
    <property type="protein sequence ID" value="NVE93346.1"/>
    <property type="molecule type" value="Genomic_DNA"/>
</dbReference>
<feature type="region of interest" description="Disordered" evidence="1">
    <location>
        <begin position="305"/>
        <end position="326"/>
    </location>
</feature>
<dbReference type="InterPro" id="IPR050834">
    <property type="entry name" value="Glycosyltransf_2"/>
</dbReference>
<sequence length="326" mass="35592">MSGNIAVIIPAYRAAWCIAEAVASALAQPEVAEVLVVDDASGDDTLEVASTADDGTGRLNLLRQEVNQGPSAARNRAIAESHSPYIAVLDSDDRFLPGRSAALLSIKEEWDFVADNILFAGDAETIAAVPALDTDQPPRTRQIELVEFARRNISKRGANRSELGFLKPLIKRDFLEQHGLIYDEQLRLGEDFVLYAQALAKGAKFLLAETCGYGAIERAGSLSGNHSANDLAALAAASREIMRTLPQGAEKNMMQRHAASLDGKVAHRRFLDRKRSEGLWPATAHLMRSPNRFLHVSWSIAQDKLSPAAPSPLPRQLFSSEEFERP</sequence>
<evidence type="ECO:0000313" key="3">
    <source>
        <dbReference type="EMBL" id="NVE93346.1"/>
    </source>
</evidence>
<dbReference type="InterPro" id="IPR029044">
    <property type="entry name" value="Nucleotide-diphossugar_trans"/>
</dbReference>
<accession>A0A850H8W7</accession>
<proteinExistence type="predicted"/>
<dbReference type="PANTHER" id="PTHR43685">
    <property type="entry name" value="GLYCOSYLTRANSFERASE"/>
    <property type="match status" value="1"/>
</dbReference>
<keyword evidence="3" id="KW-0808">Transferase</keyword>
<gene>
    <name evidence="3" type="ORF">HUO12_00375</name>
</gene>
<dbReference type="InterPro" id="IPR001173">
    <property type="entry name" value="Glyco_trans_2-like"/>
</dbReference>
<dbReference type="SUPFAM" id="SSF53448">
    <property type="entry name" value="Nucleotide-diphospho-sugar transferases"/>
    <property type="match status" value="1"/>
</dbReference>
<comment type="caution">
    <text evidence="3">The sequence shown here is derived from an EMBL/GenBank/DDBJ whole genome shotgun (WGS) entry which is preliminary data.</text>
</comment>
<evidence type="ECO:0000313" key="4">
    <source>
        <dbReference type="Proteomes" id="UP000546031"/>
    </source>
</evidence>
<dbReference type="AlphaFoldDB" id="A0A850H8W7"/>
<name>A0A850H8W7_9SPHN</name>
<protein>
    <submittedName>
        <fullName evidence="3">Glycosyltransferase family 2 protein</fullName>
    </submittedName>
</protein>
<dbReference type="Pfam" id="PF00535">
    <property type="entry name" value="Glycos_transf_2"/>
    <property type="match status" value="1"/>
</dbReference>
<keyword evidence="4" id="KW-1185">Reference proteome</keyword>
<dbReference type="Gene3D" id="3.90.550.10">
    <property type="entry name" value="Spore Coat Polysaccharide Biosynthesis Protein SpsA, Chain A"/>
    <property type="match status" value="1"/>
</dbReference>
<feature type="domain" description="Glycosyltransferase 2-like" evidence="2">
    <location>
        <begin position="7"/>
        <end position="119"/>
    </location>
</feature>
<dbReference type="CDD" id="cd00761">
    <property type="entry name" value="Glyco_tranf_GTA_type"/>
    <property type="match status" value="1"/>
</dbReference>
<dbReference type="Proteomes" id="UP000546031">
    <property type="component" value="Unassembled WGS sequence"/>
</dbReference>
<organism evidence="3 4">
    <name type="scientific">Altererythrobacter lutimaris</name>
    <dbReference type="NCBI Taxonomy" id="2743979"/>
    <lineage>
        <taxon>Bacteria</taxon>
        <taxon>Pseudomonadati</taxon>
        <taxon>Pseudomonadota</taxon>
        <taxon>Alphaproteobacteria</taxon>
        <taxon>Sphingomonadales</taxon>
        <taxon>Erythrobacteraceae</taxon>
        <taxon>Altererythrobacter</taxon>
    </lineage>
</organism>
<dbReference type="GO" id="GO:0016740">
    <property type="term" value="F:transferase activity"/>
    <property type="evidence" value="ECO:0007669"/>
    <property type="project" value="UniProtKB-KW"/>
</dbReference>
<evidence type="ECO:0000256" key="1">
    <source>
        <dbReference type="SAM" id="MobiDB-lite"/>
    </source>
</evidence>
<evidence type="ECO:0000259" key="2">
    <source>
        <dbReference type="Pfam" id="PF00535"/>
    </source>
</evidence>
<dbReference type="RefSeq" id="WP_176271720.1">
    <property type="nucleotide sequence ID" value="NZ_JABWTA010000001.1"/>
</dbReference>